<evidence type="ECO:0000256" key="1">
    <source>
        <dbReference type="ARBA" id="ARBA00010537"/>
    </source>
</evidence>
<dbReference type="FunFam" id="3.30.1550.10:FF:000001">
    <property type="entry name" value="50S ribosomal protein L11"/>
    <property type="match status" value="1"/>
</dbReference>
<dbReference type="InterPro" id="IPR006519">
    <property type="entry name" value="Ribosomal_uL11_bac-typ"/>
</dbReference>
<comment type="similarity">
    <text evidence="1">Belongs to the universal ribosomal protein uL11 family.</text>
</comment>
<dbReference type="SUPFAM" id="SSF54747">
    <property type="entry name" value="Ribosomal L11/L12e N-terminal domain"/>
    <property type="match status" value="1"/>
</dbReference>
<proteinExistence type="inferred from homology"/>
<evidence type="ECO:0000259" key="7">
    <source>
        <dbReference type="Pfam" id="PF03946"/>
    </source>
</evidence>
<dbReference type="Pfam" id="PF00298">
    <property type="entry name" value="Ribosomal_L11"/>
    <property type="match status" value="1"/>
</dbReference>
<dbReference type="Gene3D" id="3.30.1550.10">
    <property type="entry name" value="Ribosomal protein L11/L12, N-terminal domain"/>
    <property type="match status" value="1"/>
</dbReference>
<keyword evidence="5" id="KW-0687">Ribonucleoprotein</keyword>
<comment type="caution">
    <text evidence="8">The sequence shown here is derived from an EMBL/GenBank/DDBJ whole genome shotgun (WGS) entry which is preliminary data.</text>
</comment>
<evidence type="ECO:0000256" key="5">
    <source>
        <dbReference type="ARBA" id="ARBA00023274"/>
    </source>
</evidence>
<evidence type="ECO:0000259" key="6">
    <source>
        <dbReference type="Pfam" id="PF00298"/>
    </source>
</evidence>
<dbReference type="InterPro" id="IPR020784">
    <property type="entry name" value="Ribosomal_uL11_N"/>
</dbReference>
<name>A0A1J5Q010_9ZZZZ</name>
<feature type="domain" description="Large ribosomal subunit protein uL11 C-terminal" evidence="6">
    <location>
        <begin position="73"/>
        <end position="141"/>
    </location>
</feature>
<dbReference type="InterPro" id="IPR020783">
    <property type="entry name" value="Ribosomal_uL11_C"/>
</dbReference>
<organism evidence="8">
    <name type="scientific">mine drainage metagenome</name>
    <dbReference type="NCBI Taxonomy" id="410659"/>
    <lineage>
        <taxon>unclassified sequences</taxon>
        <taxon>metagenomes</taxon>
        <taxon>ecological metagenomes</taxon>
    </lineage>
</organism>
<keyword evidence="2" id="KW-0699">rRNA-binding</keyword>
<evidence type="ECO:0000313" key="8">
    <source>
        <dbReference type="EMBL" id="OIQ73196.1"/>
    </source>
</evidence>
<dbReference type="SMART" id="SM00649">
    <property type="entry name" value="RL11"/>
    <property type="match status" value="1"/>
</dbReference>
<dbReference type="InterPro" id="IPR036769">
    <property type="entry name" value="Ribosomal_uL11_C_sf"/>
</dbReference>
<dbReference type="EMBL" id="MLJW01002962">
    <property type="protein sequence ID" value="OIQ73196.1"/>
    <property type="molecule type" value="Genomic_DNA"/>
</dbReference>
<evidence type="ECO:0000256" key="4">
    <source>
        <dbReference type="ARBA" id="ARBA00022980"/>
    </source>
</evidence>
<dbReference type="FunFam" id="1.10.10.250:FF:000001">
    <property type="entry name" value="50S ribosomal protein L11"/>
    <property type="match status" value="1"/>
</dbReference>
<feature type="domain" description="Large ribosomal subunit protein uL11 N-terminal" evidence="7">
    <location>
        <begin position="11"/>
        <end position="68"/>
    </location>
</feature>
<dbReference type="AlphaFoldDB" id="A0A1J5Q010"/>
<protein>
    <submittedName>
        <fullName evidence="8">50S ribosomal protein L11</fullName>
    </submittedName>
</protein>
<accession>A0A1J5Q010</accession>
<dbReference type="NCBIfam" id="TIGR01632">
    <property type="entry name" value="L11_bact"/>
    <property type="match status" value="1"/>
</dbReference>
<dbReference type="InterPro" id="IPR036796">
    <property type="entry name" value="Ribosomal_uL11_N_sf"/>
</dbReference>
<gene>
    <name evidence="8" type="primary">rplK_14</name>
    <name evidence="8" type="ORF">GALL_451660</name>
</gene>
<dbReference type="PANTHER" id="PTHR11661">
    <property type="entry name" value="60S RIBOSOMAL PROTEIN L12"/>
    <property type="match status" value="1"/>
</dbReference>
<sequence length="143" mass="14902">MPPKKKLAAIIKLQINAGAATPAPPVGPALGQHGVNIMEFVKAYNAATESQKGQVIPVEISVYEDRSFTFVTKTPPASRLILKAAGVEKGSAVPHKTKVASITAAQVREIATTKMPDLNANDIEAASLIIAGTARSMGITVTD</sequence>
<dbReference type="GO" id="GO:0070180">
    <property type="term" value="F:large ribosomal subunit rRNA binding"/>
    <property type="evidence" value="ECO:0007669"/>
    <property type="project" value="TreeGrafter"/>
</dbReference>
<dbReference type="Gene3D" id="1.10.10.250">
    <property type="entry name" value="Ribosomal protein L11, C-terminal domain"/>
    <property type="match status" value="1"/>
</dbReference>
<evidence type="ECO:0000256" key="2">
    <source>
        <dbReference type="ARBA" id="ARBA00022730"/>
    </source>
</evidence>
<dbReference type="GO" id="GO:0003735">
    <property type="term" value="F:structural constituent of ribosome"/>
    <property type="evidence" value="ECO:0007669"/>
    <property type="project" value="InterPro"/>
</dbReference>
<dbReference type="SUPFAM" id="SSF46906">
    <property type="entry name" value="Ribosomal protein L11, C-terminal domain"/>
    <property type="match status" value="1"/>
</dbReference>
<dbReference type="InterPro" id="IPR000911">
    <property type="entry name" value="Ribosomal_uL11"/>
</dbReference>
<keyword evidence="4 8" id="KW-0689">Ribosomal protein</keyword>
<dbReference type="PANTHER" id="PTHR11661:SF1">
    <property type="entry name" value="LARGE RIBOSOMAL SUBUNIT PROTEIN UL11M"/>
    <property type="match status" value="1"/>
</dbReference>
<reference evidence="8" key="1">
    <citation type="submission" date="2016-10" db="EMBL/GenBank/DDBJ databases">
        <title>Sequence of Gallionella enrichment culture.</title>
        <authorList>
            <person name="Poehlein A."/>
            <person name="Muehling M."/>
            <person name="Daniel R."/>
        </authorList>
    </citation>
    <scope>NUCLEOTIDE SEQUENCE</scope>
</reference>
<dbReference type="CDD" id="cd00349">
    <property type="entry name" value="Ribosomal_L11"/>
    <property type="match status" value="1"/>
</dbReference>
<keyword evidence="3" id="KW-0694">RNA-binding</keyword>
<dbReference type="GO" id="GO:0006412">
    <property type="term" value="P:translation"/>
    <property type="evidence" value="ECO:0007669"/>
    <property type="project" value="InterPro"/>
</dbReference>
<dbReference type="Pfam" id="PF03946">
    <property type="entry name" value="Ribosomal_L11_N"/>
    <property type="match status" value="1"/>
</dbReference>
<evidence type="ECO:0000256" key="3">
    <source>
        <dbReference type="ARBA" id="ARBA00022884"/>
    </source>
</evidence>
<dbReference type="HAMAP" id="MF_00736">
    <property type="entry name" value="Ribosomal_uL11"/>
    <property type="match status" value="1"/>
</dbReference>
<dbReference type="GO" id="GO:0022625">
    <property type="term" value="C:cytosolic large ribosomal subunit"/>
    <property type="evidence" value="ECO:0007669"/>
    <property type="project" value="TreeGrafter"/>
</dbReference>